<dbReference type="KEGG" id="hcv:FTV88_2194"/>
<sequence>MTEKPKVLLVDDEENVLFALKRQLRNRFQVLTADGGKAGIQAIETAGPFDVVVADYRMPGMDGIEFLAYCHKNHPDTSRIMLTGHADMQVSIDAVNEGKIFRFLTKPCPPEIFIKSLEGAIEQYRLVTAERELLDKTLKGSIKVLVDILSLSNSKTFQLSGSIRKLARELAQTLAVPHDRIWEVELAALFSQIGCVTIPAHIMQKKEQGLPLDNIEKALFDEHPLAGRRLLTHIPRLENVAEAVAFQQKRFDGQGVPTLDLRSGPTIPLLGRILKVILDFDELLRAGKGLNSALDLMRSRSGWYDPAILKALVTTVLGNQEGYSQYTEGDSLLIDVMVDDLMPGMILAEELVDIHGRMLIPKGFEVTDALKMRIRNFARFQKIKEPIKVLDFLRG</sequence>
<evidence type="ECO:0000313" key="6">
    <source>
        <dbReference type="Proteomes" id="UP000366051"/>
    </source>
</evidence>
<comment type="function">
    <text evidence="2">May play the central regulatory role in sporulation. It may be an element of the effector pathway responsible for the activation of sporulation genes in response to nutritional stress. Spo0A may act in concert with spo0H (a sigma factor) to control the expression of some genes that are critical to the sporulation process.</text>
</comment>
<feature type="domain" description="Response regulatory" evidence="4">
    <location>
        <begin position="6"/>
        <end position="121"/>
    </location>
</feature>
<keyword evidence="6" id="KW-1185">Reference proteome</keyword>
<dbReference type="PANTHER" id="PTHR45228:SF8">
    <property type="entry name" value="TWO-COMPONENT RESPONSE REGULATOR-RELATED"/>
    <property type="match status" value="1"/>
</dbReference>
<name>A0A5Q2N4Q2_9FIRM</name>
<dbReference type="Gene3D" id="3.40.50.2300">
    <property type="match status" value="1"/>
</dbReference>
<dbReference type="RefSeq" id="WP_153725512.1">
    <property type="nucleotide sequence ID" value="NZ_CP045875.1"/>
</dbReference>
<dbReference type="Pfam" id="PF13487">
    <property type="entry name" value="HD_5"/>
    <property type="match status" value="1"/>
</dbReference>
<gene>
    <name evidence="5" type="ORF">FTV88_2194</name>
</gene>
<dbReference type="InterPro" id="IPR052020">
    <property type="entry name" value="Cyclic_di-GMP/3'3'-cGAMP_PDE"/>
</dbReference>
<dbReference type="GO" id="GO:0000160">
    <property type="term" value="P:phosphorelay signal transduction system"/>
    <property type="evidence" value="ECO:0007669"/>
    <property type="project" value="InterPro"/>
</dbReference>
<keyword evidence="3" id="KW-0597">Phosphoprotein</keyword>
<evidence type="ECO:0000256" key="3">
    <source>
        <dbReference type="PROSITE-ProRule" id="PRU00169"/>
    </source>
</evidence>
<dbReference type="EMBL" id="CP045875">
    <property type="protein sequence ID" value="QGG48292.1"/>
    <property type="molecule type" value="Genomic_DNA"/>
</dbReference>
<evidence type="ECO:0000313" key="5">
    <source>
        <dbReference type="EMBL" id="QGG48292.1"/>
    </source>
</evidence>
<dbReference type="Proteomes" id="UP000366051">
    <property type="component" value="Chromosome"/>
</dbReference>
<feature type="modified residue" description="4-aspartylphosphate" evidence="3">
    <location>
        <position position="55"/>
    </location>
</feature>
<dbReference type="InterPro" id="IPR011006">
    <property type="entry name" value="CheY-like_superfamily"/>
</dbReference>
<protein>
    <recommendedName>
        <fullName evidence="1">Stage 0 sporulation protein A homolog</fullName>
    </recommendedName>
</protein>
<organism evidence="5 6">
    <name type="scientific">Heliorestis convoluta</name>
    <dbReference type="NCBI Taxonomy" id="356322"/>
    <lineage>
        <taxon>Bacteria</taxon>
        <taxon>Bacillati</taxon>
        <taxon>Bacillota</taxon>
        <taxon>Clostridia</taxon>
        <taxon>Eubacteriales</taxon>
        <taxon>Heliobacteriaceae</taxon>
        <taxon>Heliorestis</taxon>
    </lineage>
</organism>
<dbReference type="Gene3D" id="1.10.3210.10">
    <property type="entry name" value="Hypothetical protein af1432"/>
    <property type="match status" value="1"/>
</dbReference>
<evidence type="ECO:0000256" key="2">
    <source>
        <dbReference type="ARBA" id="ARBA00024867"/>
    </source>
</evidence>
<dbReference type="SMART" id="SM00448">
    <property type="entry name" value="REC"/>
    <property type="match status" value="1"/>
</dbReference>
<evidence type="ECO:0000259" key="4">
    <source>
        <dbReference type="PROSITE" id="PS50110"/>
    </source>
</evidence>
<reference evidence="6" key="1">
    <citation type="submission" date="2019-11" db="EMBL/GenBank/DDBJ databases">
        <title>Genome sequence of Heliorestis convoluta strain HH, an alkaliphilic and minimalistic phototrophic bacterium from a soda lake in Egypt.</title>
        <authorList>
            <person name="Dewey E.D."/>
            <person name="Stokes L.M."/>
            <person name="Burchell B.M."/>
            <person name="Shaffer K.N."/>
            <person name="Huntington A.M."/>
            <person name="Baker J.M."/>
            <person name="Nadendla S."/>
            <person name="Giglio M.G."/>
            <person name="Touchman J.W."/>
            <person name="Blankenship R.E."/>
            <person name="Madigan M.T."/>
            <person name="Sattley W.M."/>
        </authorList>
    </citation>
    <scope>NUCLEOTIDE SEQUENCE [LARGE SCALE GENOMIC DNA]</scope>
    <source>
        <strain evidence="6">HH</strain>
    </source>
</reference>
<evidence type="ECO:0000256" key="1">
    <source>
        <dbReference type="ARBA" id="ARBA00018672"/>
    </source>
</evidence>
<dbReference type="PROSITE" id="PS50110">
    <property type="entry name" value="RESPONSE_REGULATORY"/>
    <property type="match status" value="1"/>
</dbReference>
<proteinExistence type="predicted"/>
<dbReference type="OrthoDB" id="9802066at2"/>
<dbReference type="PANTHER" id="PTHR45228">
    <property type="entry name" value="CYCLIC DI-GMP PHOSPHODIESTERASE TM_0186-RELATED"/>
    <property type="match status" value="1"/>
</dbReference>
<dbReference type="InterPro" id="IPR001789">
    <property type="entry name" value="Sig_transdc_resp-reg_receiver"/>
</dbReference>
<dbReference type="AlphaFoldDB" id="A0A5Q2N4Q2"/>
<dbReference type="SUPFAM" id="SSF52172">
    <property type="entry name" value="CheY-like"/>
    <property type="match status" value="1"/>
</dbReference>
<dbReference type="CDD" id="cd17569">
    <property type="entry name" value="REC_HupR-like"/>
    <property type="match status" value="1"/>
</dbReference>
<accession>A0A5Q2N4Q2</accession>
<dbReference type="Pfam" id="PF00072">
    <property type="entry name" value="Response_reg"/>
    <property type="match status" value="1"/>
</dbReference>